<evidence type="ECO:0000256" key="1">
    <source>
        <dbReference type="SAM" id="SignalP"/>
    </source>
</evidence>
<dbReference type="EMBL" id="KN838671">
    <property type="protein sequence ID" value="KIJ98328.1"/>
    <property type="molecule type" value="Genomic_DNA"/>
</dbReference>
<feature type="non-terminal residue" evidence="2">
    <location>
        <position position="1"/>
    </location>
</feature>
<keyword evidence="1" id="KW-0732">Signal</keyword>
<gene>
    <name evidence="2" type="ORF">K443DRAFT_104054</name>
</gene>
<feature type="chain" id="PRO_5002222737" evidence="1">
    <location>
        <begin position="18"/>
        <end position="70"/>
    </location>
</feature>
<protein>
    <submittedName>
        <fullName evidence="2">Uncharacterized protein</fullName>
    </submittedName>
</protein>
<reference evidence="3" key="2">
    <citation type="submission" date="2015-01" db="EMBL/GenBank/DDBJ databases">
        <title>Evolutionary Origins and Diversification of the Mycorrhizal Mutualists.</title>
        <authorList>
            <consortium name="DOE Joint Genome Institute"/>
            <consortium name="Mycorrhizal Genomics Consortium"/>
            <person name="Kohler A."/>
            <person name="Kuo A."/>
            <person name="Nagy L.G."/>
            <person name="Floudas D."/>
            <person name="Copeland A."/>
            <person name="Barry K.W."/>
            <person name="Cichocki N."/>
            <person name="Veneault-Fourrey C."/>
            <person name="LaButti K."/>
            <person name="Lindquist E.A."/>
            <person name="Lipzen A."/>
            <person name="Lundell T."/>
            <person name="Morin E."/>
            <person name="Murat C."/>
            <person name="Riley R."/>
            <person name="Ohm R."/>
            <person name="Sun H."/>
            <person name="Tunlid A."/>
            <person name="Henrissat B."/>
            <person name="Grigoriev I.V."/>
            <person name="Hibbett D.S."/>
            <person name="Martin F."/>
        </authorList>
    </citation>
    <scope>NUCLEOTIDE SEQUENCE [LARGE SCALE GENOMIC DNA]</scope>
    <source>
        <strain evidence="3">LaAM-08-1</strain>
    </source>
</reference>
<sequence length="70" mass="7211">FTGQLTIILKVVCLAIAAPTSNIHADPRLGAAVPAVSSVLDSANIKAAIAIHLPGAISTTYFENVLSRNL</sequence>
<dbReference type="HOGENOM" id="CLU_2764750_0_0_1"/>
<proteinExistence type="predicted"/>
<accession>A0A0C9XA74</accession>
<dbReference type="OrthoDB" id="3108749at2759"/>
<reference evidence="2 3" key="1">
    <citation type="submission" date="2014-04" db="EMBL/GenBank/DDBJ databases">
        <authorList>
            <consortium name="DOE Joint Genome Institute"/>
            <person name="Kuo A."/>
            <person name="Kohler A."/>
            <person name="Nagy L.G."/>
            <person name="Floudas D."/>
            <person name="Copeland A."/>
            <person name="Barry K.W."/>
            <person name="Cichocki N."/>
            <person name="Veneault-Fourrey C."/>
            <person name="LaButti K."/>
            <person name="Lindquist E.A."/>
            <person name="Lipzen A."/>
            <person name="Lundell T."/>
            <person name="Morin E."/>
            <person name="Murat C."/>
            <person name="Sun H."/>
            <person name="Tunlid A."/>
            <person name="Henrissat B."/>
            <person name="Grigoriev I.V."/>
            <person name="Hibbett D.S."/>
            <person name="Martin F."/>
            <person name="Nordberg H.P."/>
            <person name="Cantor M.N."/>
            <person name="Hua S.X."/>
        </authorList>
    </citation>
    <scope>NUCLEOTIDE SEQUENCE [LARGE SCALE GENOMIC DNA]</scope>
    <source>
        <strain evidence="2 3">LaAM-08-1</strain>
    </source>
</reference>
<name>A0A0C9XA74_9AGAR</name>
<keyword evidence="3" id="KW-1185">Reference proteome</keyword>
<evidence type="ECO:0000313" key="3">
    <source>
        <dbReference type="Proteomes" id="UP000054477"/>
    </source>
</evidence>
<feature type="signal peptide" evidence="1">
    <location>
        <begin position="1"/>
        <end position="17"/>
    </location>
</feature>
<dbReference type="Proteomes" id="UP000054477">
    <property type="component" value="Unassembled WGS sequence"/>
</dbReference>
<organism evidence="2 3">
    <name type="scientific">Laccaria amethystina LaAM-08-1</name>
    <dbReference type="NCBI Taxonomy" id="1095629"/>
    <lineage>
        <taxon>Eukaryota</taxon>
        <taxon>Fungi</taxon>
        <taxon>Dikarya</taxon>
        <taxon>Basidiomycota</taxon>
        <taxon>Agaricomycotina</taxon>
        <taxon>Agaricomycetes</taxon>
        <taxon>Agaricomycetidae</taxon>
        <taxon>Agaricales</taxon>
        <taxon>Agaricineae</taxon>
        <taxon>Hydnangiaceae</taxon>
        <taxon>Laccaria</taxon>
    </lineage>
</organism>
<dbReference type="AlphaFoldDB" id="A0A0C9XA74"/>
<evidence type="ECO:0000313" key="2">
    <source>
        <dbReference type="EMBL" id="KIJ98328.1"/>
    </source>
</evidence>